<keyword evidence="5" id="KW-0067">ATP-binding</keyword>
<dbReference type="InterPro" id="IPR011545">
    <property type="entry name" value="DEAD/DEAH_box_helicase_dom"/>
</dbReference>
<keyword evidence="13" id="KW-1185">Reference proteome</keyword>
<evidence type="ECO:0000313" key="12">
    <source>
        <dbReference type="EMBL" id="ORZ00850.1"/>
    </source>
</evidence>
<dbReference type="EMBL" id="MCGN01000002">
    <property type="protein sequence ID" value="ORZ00850.1"/>
    <property type="molecule type" value="Genomic_DNA"/>
</dbReference>
<dbReference type="PANTHER" id="PTHR47959:SF21">
    <property type="entry name" value="DEAD-BOX HELICASE 56"/>
    <property type="match status" value="1"/>
</dbReference>
<dbReference type="SMART" id="SM00487">
    <property type="entry name" value="DEXDc"/>
    <property type="match status" value="1"/>
</dbReference>
<evidence type="ECO:0000256" key="7">
    <source>
        <dbReference type="ARBA" id="ARBA00038041"/>
    </source>
</evidence>
<dbReference type="InterPro" id="IPR018767">
    <property type="entry name" value="Brl1/Brr6_dom"/>
</dbReference>
<evidence type="ECO:0000259" key="10">
    <source>
        <dbReference type="PROSITE" id="PS51192"/>
    </source>
</evidence>
<dbReference type="InterPro" id="IPR050079">
    <property type="entry name" value="DEAD_box_RNA_helicase"/>
</dbReference>
<dbReference type="GO" id="GO:0003724">
    <property type="term" value="F:RNA helicase activity"/>
    <property type="evidence" value="ECO:0007669"/>
    <property type="project" value="UniProtKB-EC"/>
</dbReference>
<dbReference type="GO" id="GO:0055088">
    <property type="term" value="P:lipid homeostasis"/>
    <property type="evidence" value="ECO:0007669"/>
    <property type="project" value="InterPro"/>
</dbReference>
<dbReference type="GO" id="GO:0016787">
    <property type="term" value="F:hydrolase activity"/>
    <property type="evidence" value="ECO:0007669"/>
    <property type="project" value="UniProtKB-KW"/>
</dbReference>
<dbReference type="InterPro" id="IPR027417">
    <property type="entry name" value="P-loop_NTPase"/>
</dbReference>
<feature type="region of interest" description="Disordered" evidence="9">
    <location>
        <begin position="747"/>
        <end position="793"/>
    </location>
</feature>
<protein>
    <recommendedName>
        <fullName evidence="1">RNA helicase</fullName>
        <ecNumber evidence="1">3.6.4.13</ecNumber>
    </recommendedName>
</protein>
<feature type="compositionally biased region" description="Acidic residues" evidence="9">
    <location>
        <begin position="533"/>
        <end position="548"/>
    </location>
</feature>
<organism evidence="12 13">
    <name type="scientific">Syncephalastrum racemosum</name>
    <name type="common">Filamentous fungus</name>
    <dbReference type="NCBI Taxonomy" id="13706"/>
    <lineage>
        <taxon>Eukaryota</taxon>
        <taxon>Fungi</taxon>
        <taxon>Fungi incertae sedis</taxon>
        <taxon>Mucoromycota</taxon>
        <taxon>Mucoromycotina</taxon>
        <taxon>Mucoromycetes</taxon>
        <taxon>Mucorales</taxon>
        <taxon>Syncephalastraceae</taxon>
        <taxon>Syncephalastrum</taxon>
    </lineage>
</organism>
<dbReference type="PANTHER" id="PTHR47959">
    <property type="entry name" value="ATP-DEPENDENT RNA HELICASE RHLE-RELATED"/>
    <property type="match status" value="1"/>
</dbReference>
<accession>A0A1X2HN97</accession>
<keyword evidence="4" id="KW-0347">Helicase</keyword>
<feature type="compositionally biased region" description="Basic and acidic residues" evidence="9">
    <location>
        <begin position="14"/>
        <end position="29"/>
    </location>
</feature>
<dbReference type="GO" id="GO:0003723">
    <property type="term" value="F:RNA binding"/>
    <property type="evidence" value="ECO:0007669"/>
    <property type="project" value="UniProtKB-KW"/>
</dbReference>
<dbReference type="Proteomes" id="UP000242180">
    <property type="component" value="Unassembled WGS sequence"/>
</dbReference>
<dbReference type="PROSITE" id="PS51194">
    <property type="entry name" value="HELICASE_CTER"/>
    <property type="match status" value="1"/>
</dbReference>
<dbReference type="Gene3D" id="3.40.50.300">
    <property type="entry name" value="P-loop containing nucleotide triphosphate hydrolases"/>
    <property type="match status" value="2"/>
</dbReference>
<evidence type="ECO:0000256" key="4">
    <source>
        <dbReference type="ARBA" id="ARBA00022806"/>
    </source>
</evidence>
<evidence type="ECO:0000256" key="2">
    <source>
        <dbReference type="ARBA" id="ARBA00022741"/>
    </source>
</evidence>
<proteinExistence type="inferred from homology"/>
<dbReference type="Pfam" id="PF00271">
    <property type="entry name" value="Helicase_C"/>
    <property type="match status" value="2"/>
</dbReference>
<dbReference type="EC" id="3.6.4.13" evidence="1"/>
<sequence length="793" mass="89496">MLSSVEGGLGKKRPLADTKRSGLPSDHKFNFVPVLRPGQKLFDTDADHAQGITPPAPPAQPTQFSVAALTHRIQKRFAQQHISSAESQTSATSPYASPVSSTITQSVYLHHHANALKWLSYLHAAFNTLLSLLLVYILLTTLITLRQDYQIKARDYTTNAINTVATCAHDYRINRCEPATRVPAMESRCSAWKACMEKDPTSISSGKVFAELVAEIVNSFVEPISYKTLKGYRDNANWEWSMSMILVQAQAIPAALAGKDILARARTGSGKTVAYTLPIIQKLLQTENKSTSIKALILVPTRELAAQVTKHIQKMITYSKDVIRVANLAGQLSPQQQRPMLAEKPDILVSTPSRTRAHLEAKTMELADSLENLVIDEADLVLSFGYEEDVRKVLTFLPKIYQSFVMSATVTKDIENLKQLVLRKPVVLNMEDAEDHSQYLTQFVVKCNEFDKFMFTFVIIKLRLIRGKVILFVNDIERCYKLKLFLDQFSINTVVLNSELPLNSRYHIVEEFNRGIYDYLIASDESELKGEQDSDVEDEGEDEGNDDEEPKKEEKKGKHKGNKAVRDKEYGVSRGIDFQNVAAVINFDFPLSTKAYTHRVGRTARGGQRGMALSYVVSRDLKDDGELKKVTGRGFDVYDDAAFARVEKAQKEKGAEIKPYKFEKKNIEGFKYRVQDALKSISKSVIKNARIEEIRREILNSEKLQSHFEEKPVDLDFLRHDRASRPALVKRNLKHIPSYLMPRVALPSTPDPTVTDNIPKFNKNNKRKGAPNAKRGGDKKRKGNPLKIIRKKR</sequence>
<evidence type="ECO:0000256" key="6">
    <source>
        <dbReference type="ARBA" id="ARBA00022884"/>
    </source>
</evidence>
<dbReference type="GO" id="GO:0005524">
    <property type="term" value="F:ATP binding"/>
    <property type="evidence" value="ECO:0007669"/>
    <property type="project" value="UniProtKB-KW"/>
</dbReference>
<keyword evidence="2" id="KW-0547">Nucleotide-binding</keyword>
<name>A0A1X2HN97_SYNRA</name>
<feature type="region of interest" description="Disordered" evidence="9">
    <location>
        <begin position="1"/>
        <end position="29"/>
    </location>
</feature>
<reference evidence="12 13" key="1">
    <citation type="submission" date="2016-07" db="EMBL/GenBank/DDBJ databases">
        <title>Pervasive Adenine N6-methylation of Active Genes in Fungi.</title>
        <authorList>
            <consortium name="DOE Joint Genome Institute"/>
            <person name="Mondo S.J."/>
            <person name="Dannebaum R.O."/>
            <person name="Kuo R.C."/>
            <person name="Labutti K."/>
            <person name="Haridas S."/>
            <person name="Kuo A."/>
            <person name="Salamov A."/>
            <person name="Ahrendt S.R."/>
            <person name="Lipzen A."/>
            <person name="Sullivan W."/>
            <person name="Andreopoulos W.B."/>
            <person name="Clum A."/>
            <person name="Lindquist E."/>
            <person name="Daum C."/>
            <person name="Ramamoorthy G.K."/>
            <person name="Gryganskyi A."/>
            <person name="Culley D."/>
            <person name="Magnuson J.K."/>
            <person name="James T.Y."/>
            <person name="O'Malley M.A."/>
            <person name="Stajich J.E."/>
            <person name="Spatafora J.W."/>
            <person name="Visel A."/>
            <person name="Grigoriev I.V."/>
        </authorList>
    </citation>
    <scope>NUCLEOTIDE SEQUENCE [LARGE SCALE GENOMIC DNA]</scope>
    <source>
        <strain evidence="12 13">NRRL 2496</strain>
    </source>
</reference>
<dbReference type="PROSITE" id="PS51192">
    <property type="entry name" value="HELICASE_ATP_BIND_1"/>
    <property type="match status" value="1"/>
</dbReference>
<dbReference type="SUPFAM" id="SSF52540">
    <property type="entry name" value="P-loop containing nucleoside triphosphate hydrolases"/>
    <property type="match status" value="2"/>
</dbReference>
<keyword evidence="6" id="KW-0694">RNA-binding</keyword>
<dbReference type="OrthoDB" id="1191041at2759"/>
<dbReference type="FunCoup" id="A0A1X2HN97">
    <property type="interactions" value="578"/>
</dbReference>
<dbReference type="Pfam" id="PF00270">
    <property type="entry name" value="DEAD"/>
    <property type="match status" value="1"/>
</dbReference>
<feature type="compositionally biased region" description="Basic residues" evidence="9">
    <location>
        <begin position="777"/>
        <end position="793"/>
    </location>
</feature>
<feature type="domain" description="Helicase ATP-binding" evidence="10">
    <location>
        <begin position="252"/>
        <end position="428"/>
    </location>
</feature>
<feature type="region of interest" description="Disordered" evidence="9">
    <location>
        <begin position="528"/>
        <end position="564"/>
    </location>
</feature>
<comment type="caution">
    <text evidence="12">The sequence shown here is derived from an EMBL/GenBank/DDBJ whole genome shotgun (WGS) entry which is preliminary data.</text>
</comment>
<comment type="catalytic activity">
    <reaction evidence="8">
        <text>ATP + H2O = ADP + phosphate + H(+)</text>
        <dbReference type="Rhea" id="RHEA:13065"/>
        <dbReference type="ChEBI" id="CHEBI:15377"/>
        <dbReference type="ChEBI" id="CHEBI:15378"/>
        <dbReference type="ChEBI" id="CHEBI:30616"/>
        <dbReference type="ChEBI" id="CHEBI:43474"/>
        <dbReference type="ChEBI" id="CHEBI:456216"/>
        <dbReference type="EC" id="3.6.4.13"/>
    </reaction>
</comment>
<dbReference type="CDD" id="cd17961">
    <property type="entry name" value="DEADc_DDX56"/>
    <property type="match status" value="1"/>
</dbReference>
<dbReference type="InterPro" id="IPR014001">
    <property type="entry name" value="Helicase_ATP-bd"/>
</dbReference>
<comment type="similarity">
    <text evidence="7">Belongs to the DEAD box helicase family. DDX56/DBP9 subfamily.</text>
</comment>
<dbReference type="InterPro" id="IPR001650">
    <property type="entry name" value="Helicase_C-like"/>
</dbReference>
<evidence type="ECO:0000256" key="9">
    <source>
        <dbReference type="SAM" id="MobiDB-lite"/>
    </source>
</evidence>
<dbReference type="SMART" id="SM01042">
    <property type="entry name" value="Brr6_like_C_C"/>
    <property type="match status" value="1"/>
</dbReference>
<dbReference type="Pfam" id="PF10104">
    <property type="entry name" value="Brr6_like_C_C"/>
    <property type="match status" value="1"/>
</dbReference>
<dbReference type="InParanoid" id="A0A1X2HN97"/>
<evidence type="ECO:0000256" key="1">
    <source>
        <dbReference type="ARBA" id="ARBA00012552"/>
    </source>
</evidence>
<dbReference type="GO" id="GO:0005829">
    <property type="term" value="C:cytosol"/>
    <property type="evidence" value="ECO:0007669"/>
    <property type="project" value="TreeGrafter"/>
</dbReference>
<dbReference type="SMART" id="SM00490">
    <property type="entry name" value="HELICc"/>
    <property type="match status" value="1"/>
</dbReference>
<dbReference type="GO" id="GO:0031965">
    <property type="term" value="C:nuclear membrane"/>
    <property type="evidence" value="ECO:0007669"/>
    <property type="project" value="InterPro"/>
</dbReference>
<evidence type="ECO:0000256" key="8">
    <source>
        <dbReference type="ARBA" id="ARBA00047984"/>
    </source>
</evidence>
<evidence type="ECO:0000313" key="13">
    <source>
        <dbReference type="Proteomes" id="UP000242180"/>
    </source>
</evidence>
<evidence type="ECO:0000256" key="3">
    <source>
        <dbReference type="ARBA" id="ARBA00022801"/>
    </source>
</evidence>
<evidence type="ECO:0000259" key="11">
    <source>
        <dbReference type="PROSITE" id="PS51194"/>
    </source>
</evidence>
<dbReference type="CDD" id="cd18787">
    <property type="entry name" value="SF2_C_DEAD"/>
    <property type="match status" value="1"/>
</dbReference>
<evidence type="ECO:0000256" key="5">
    <source>
        <dbReference type="ARBA" id="ARBA00022840"/>
    </source>
</evidence>
<dbReference type="OMA" id="NASEQCV"/>
<dbReference type="AlphaFoldDB" id="A0A1X2HN97"/>
<gene>
    <name evidence="12" type="ORF">BCR43DRAFT_561227</name>
</gene>
<keyword evidence="3 12" id="KW-0378">Hydrolase</keyword>
<dbReference type="STRING" id="13706.A0A1X2HN97"/>
<feature type="domain" description="Helicase C-terminal" evidence="11">
    <location>
        <begin position="439"/>
        <end position="668"/>
    </location>
</feature>